<dbReference type="AlphaFoldDB" id="A0A934VEH3"/>
<dbReference type="SUPFAM" id="SSF48371">
    <property type="entry name" value="ARM repeat"/>
    <property type="match status" value="1"/>
</dbReference>
<comment type="similarity">
    <text evidence="1">Belongs to the sulfatase family.</text>
</comment>
<feature type="domain" description="Sulfatase N-terminal" evidence="3">
    <location>
        <begin position="204"/>
        <end position="486"/>
    </location>
</feature>
<dbReference type="Gene3D" id="3.40.720.10">
    <property type="entry name" value="Alkaline Phosphatase, subunit A"/>
    <property type="match status" value="1"/>
</dbReference>
<protein>
    <submittedName>
        <fullName evidence="4">Sulfatase-like hydrolase/transferase</fullName>
    </submittedName>
</protein>
<dbReference type="InterPro" id="IPR016024">
    <property type="entry name" value="ARM-type_fold"/>
</dbReference>
<name>A0A934VEH3_9BACT</name>
<dbReference type="InterPro" id="IPR050738">
    <property type="entry name" value="Sulfatase"/>
</dbReference>
<sequence>MKTHLLAFLIPLTNLAVGALVEDDFEGASIFTDSSPAGPWVRGTAAYVENYAAGGGILNRASTPLGARAISLNPDPSNSWLYRDTGTPYSPNTTYTLRFYAGSRQNSAYQAGGEIEFGLWGGVPASPATEPALAPDQTGGQITDTSIFPPQTMVEVVSYSFTTGQDVSGLGNIVVFFRNLESGNGRSTIDQVTIEANGTLPDRPNILWLVAEDMSPTLGCYGDPNAITPRIDALAGESLRFDMCWSNAPICSVARTTLISGTHAVRTGGTMHRSTEELSMPGFMRFYPRLLQEAGYYTTNRSKEDYNIQPPSGEEWRRGWNDSSGTAHWRNRPNGQPFMAVFNFDDTHESRIRPVGGTYSYIPQVHDPANIVLPDCHPDLPKLRESWARHHDTITHMDGQVGAILDQLEADGLADDTIVFFYSDHGSCVPGYKRFVGNRGQQVPLIMRVPAKYAHLAPNGYTADATTDELVSFVDFAPTLLSLLDIDPPGWMDGRAFAGTRRQAEPPALFGYVCRHDTRIANTRSVTDGRYVYIRNFQADTPHGSWSAYTVGNDATTPTYATLGAGEWLLAFLQGGLSPREAHFFINSGGEQLYDLQTDPDETINLINDPAYTSVAQTMRGYLSDLQNDVRDGGLVPEGRLYDLVDATGLRSWDVLANNTHVPYDDLVDTAWRASSSDPADVAVLASRLTHADATVRMWAARGLGYHGRDAVRNHQPALLTAAGDSDHWVQVSARQALARHATEPLRGNSVDALFGFTQQTGVVNGGVVDRSLEREIHFAGEAISSLPYLDQSYFALTSTMNNETYATRAYRQQVFYWFDEEFNHPLAEFRSIHGLDKTGADDFANPSNDGIPNLVRYAFNLSPNDGDLLNPVSPHFMVPDGNRGLPTIFQDPTDLNLKYQFVRRTSSSDPRVTYQVQDSQDLDTWLPLGASGNVESINSDWERVTIDLVQPSPRFLRLEIQN</sequence>
<dbReference type="InterPro" id="IPR011989">
    <property type="entry name" value="ARM-like"/>
</dbReference>
<dbReference type="Pfam" id="PF00884">
    <property type="entry name" value="Sulfatase"/>
    <property type="match status" value="1"/>
</dbReference>
<evidence type="ECO:0000256" key="2">
    <source>
        <dbReference type="ARBA" id="ARBA00022801"/>
    </source>
</evidence>
<dbReference type="GO" id="GO:0004065">
    <property type="term" value="F:arylsulfatase activity"/>
    <property type="evidence" value="ECO:0007669"/>
    <property type="project" value="TreeGrafter"/>
</dbReference>
<evidence type="ECO:0000259" key="3">
    <source>
        <dbReference type="Pfam" id="PF00884"/>
    </source>
</evidence>
<dbReference type="SUPFAM" id="SSF53649">
    <property type="entry name" value="Alkaline phosphatase-like"/>
    <property type="match status" value="1"/>
</dbReference>
<proteinExistence type="inferred from homology"/>
<dbReference type="InterPro" id="IPR017850">
    <property type="entry name" value="Alkaline_phosphatase_core_sf"/>
</dbReference>
<dbReference type="PANTHER" id="PTHR42693:SF53">
    <property type="entry name" value="ENDO-4-O-SULFATASE"/>
    <property type="match status" value="1"/>
</dbReference>
<dbReference type="CDD" id="cd16027">
    <property type="entry name" value="SGSH"/>
    <property type="match status" value="1"/>
</dbReference>
<dbReference type="Gene3D" id="1.25.10.10">
    <property type="entry name" value="Leucine-rich Repeat Variant"/>
    <property type="match status" value="1"/>
</dbReference>
<dbReference type="PANTHER" id="PTHR42693">
    <property type="entry name" value="ARYLSULFATASE FAMILY MEMBER"/>
    <property type="match status" value="1"/>
</dbReference>
<dbReference type="Proteomes" id="UP000658278">
    <property type="component" value="Unassembled WGS sequence"/>
</dbReference>
<evidence type="ECO:0000313" key="5">
    <source>
        <dbReference type="Proteomes" id="UP000658278"/>
    </source>
</evidence>
<keyword evidence="5" id="KW-1185">Reference proteome</keyword>
<reference evidence="4" key="1">
    <citation type="submission" date="2021-01" db="EMBL/GenBank/DDBJ databases">
        <title>Modified the classification status of verrucomicrobia.</title>
        <authorList>
            <person name="Feng X."/>
        </authorList>
    </citation>
    <scope>NUCLEOTIDE SEQUENCE</scope>
    <source>
        <strain evidence="4">KCTC 22201</strain>
    </source>
</reference>
<gene>
    <name evidence="4" type="ORF">JIN81_09795</name>
</gene>
<accession>A0A934VEH3</accession>
<dbReference type="EMBL" id="JAENII010000006">
    <property type="protein sequence ID" value="MBK1827314.1"/>
    <property type="molecule type" value="Genomic_DNA"/>
</dbReference>
<organism evidence="4 5">
    <name type="scientific">Haloferula rosea</name>
    <dbReference type="NCBI Taxonomy" id="490093"/>
    <lineage>
        <taxon>Bacteria</taxon>
        <taxon>Pseudomonadati</taxon>
        <taxon>Verrucomicrobiota</taxon>
        <taxon>Verrucomicrobiia</taxon>
        <taxon>Verrucomicrobiales</taxon>
        <taxon>Verrucomicrobiaceae</taxon>
        <taxon>Haloferula</taxon>
    </lineage>
</organism>
<comment type="caution">
    <text evidence="4">The sequence shown here is derived from an EMBL/GenBank/DDBJ whole genome shotgun (WGS) entry which is preliminary data.</text>
</comment>
<dbReference type="Gene3D" id="2.60.120.260">
    <property type="entry name" value="Galactose-binding domain-like"/>
    <property type="match status" value="1"/>
</dbReference>
<evidence type="ECO:0000313" key="4">
    <source>
        <dbReference type="EMBL" id="MBK1827314.1"/>
    </source>
</evidence>
<evidence type="ECO:0000256" key="1">
    <source>
        <dbReference type="ARBA" id="ARBA00008779"/>
    </source>
</evidence>
<keyword evidence="2 4" id="KW-0378">Hydrolase</keyword>
<dbReference type="RefSeq" id="WP_200278762.1">
    <property type="nucleotide sequence ID" value="NZ_JAENII010000006.1"/>
</dbReference>
<dbReference type="InterPro" id="IPR000917">
    <property type="entry name" value="Sulfatase_N"/>
</dbReference>